<evidence type="ECO:0000256" key="4">
    <source>
        <dbReference type="ARBA" id="ARBA00023157"/>
    </source>
</evidence>
<reference evidence="8" key="1">
    <citation type="submission" date="2023-09" db="UniProtKB">
        <authorList>
            <consortium name="Ensembl"/>
        </authorList>
    </citation>
    <scope>IDENTIFICATION</scope>
</reference>
<keyword evidence="6" id="KW-0812">Transmembrane</keyword>
<evidence type="ECO:0000256" key="3">
    <source>
        <dbReference type="ARBA" id="ARBA00023136"/>
    </source>
</evidence>
<dbReference type="GO" id="GO:0005615">
    <property type="term" value="C:extracellular space"/>
    <property type="evidence" value="ECO:0007669"/>
    <property type="project" value="TreeGrafter"/>
</dbReference>
<dbReference type="GO" id="GO:0009897">
    <property type="term" value="C:external side of plasma membrane"/>
    <property type="evidence" value="ECO:0007669"/>
    <property type="project" value="TreeGrafter"/>
</dbReference>
<evidence type="ECO:0000256" key="2">
    <source>
        <dbReference type="ARBA" id="ARBA00022729"/>
    </source>
</evidence>
<proteinExistence type="predicted"/>
<dbReference type="PANTHER" id="PTHR16675:SF1">
    <property type="entry name" value="UL16 BINDING PROTEIN 21"/>
    <property type="match status" value="1"/>
</dbReference>
<keyword evidence="3 6" id="KW-0472">Membrane</keyword>
<dbReference type="InterPro" id="IPR011161">
    <property type="entry name" value="MHC_I-like_Ag-recog"/>
</dbReference>
<evidence type="ECO:0000313" key="8">
    <source>
        <dbReference type="Ensembl" id="ENSBMSP00010013671.1"/>
    </source>
</evidence>
<dbReference type="InterPro" id="IPR011162">
    <property type="entry name" value="MHC_I/II-like_Ag-recog"/>
</dbReference>
<organism evidence="8">
    <name type="scientific">Balaenoptera musculus</name>
    <name type="common">Blue whale</name>
    <dbReference type="NCBI Taxonomy" id="9771"/>
    <lineage>
        <taxon>Eukaryota</taxon>
        <taxon>Metazoa</taxon>
        <taxon>Chordata</taxon>
        <taxon>Craniata</taxon>
        <taxon>Vertebrata</taxon>
        <taxon>Euteleostomi</taxon>
        <taxon>Mammalia</taxon>
        <taxon>Eutheria</taxon>
        <taxon>Laurasiatheria</taxon>
        <taxon>Artiodactyla</taxon>
        <taxon>Whippomorpha</taxon>
        <taxon>Cetacea</taxon>
        <taxon>Mysticeti</taxon>
        <taxon>Balaenopteridae</taxon>
        <taxon>Balaenoptera</taxon>
    </lineage>
</organism>
<feature type="domain" description="MHC class I-like antigen recognition-like" evidence="7">
    <location>
        <begin position="61"/>
        <end position="216"/>
    </location>
</feature>
<keyword evidence="6" id="KW-1133">Transmembrane helix</keyword>
<keyword evidence="5" id="KW-0325">Glycoprotein</keyword>
<name>A0A8C0D000_BALMU</name>
<protein>
    <recommendedName>
        <fullName evidence="7">MHC class I-like antigen recognition-like domain-containing protein</fullName>
    </recommendedName>
</protein>
<dbReference type="InterPro" id="IPR050208">
    <property type="entry name" value="MHC_class-I_related"/>
</dbReference>
<dbReference type="GeneTree" id="ENSGT01120000271825"/>
<feature type="transmembrane region" description="Helical" evidence="6">
    <location>
        <begin position="250"/>
        <end position="272"/>
    </location>
</feature>
<sequence length="276" mass="30684">MPGTDLVDEGTYPGCVISARRGPPPSPQGREGHCLYGEGEEPAGQSLLCLPRPTDLLCYVHSLCYNFTVHPKPRPGQPWCVFQGQVDGKVFLSYDCGGAKIQSMSPLGEEMETLKDVGDLLKEQLPDVTPEKHAARGELERQDDVRCEDDGRTSGSWQFGFNGRMWLLFDSENGQWTVVPSGSRRMKEKWESDRAVTKFFKKTSMGDCRAWLQDFLVHWEKMAFTLPVLAASPTTDPPKAQSRATAIKPIAWILPVVLSCSITTGILGGVLYKNRY</sequence>
<dbReference type="Ensembl" id="ENSBMST00010015169.1">
    <property type="protein sequence ID" value="ENSBMSP00010013671.1"/>
    <property type="gene ID" value="ENSBMSG00010009982.1"/>
</dbReference>
<dbReference type="Pfam" id="PF00129">
    <property type="entry name" value="MHC_I"/>
    <property type="match status" value="1"/>
</dbReference>
<dbReference type="GO" id="GO:0006955">
    <property type="term" value="P:immune response"/>
    <property type="evidence" value="ECO:0007669"/>
    <property type="project" value="TreeGrafter"/>
</dbReference>
<dbReference type="GO" id="GO:0002476">
    <property type="term" value="P:antigen processing and presentation of endogenous peptide antigen via MHC class Ib"/>
    <property type="evidence" value="ECO:0007669"/>
    <property type="project" value="TreeGrafter"/>
</dbReference>
<dbReference type="AlphaFoldDB" id="A0A8C0D000"/>
<dbReference type="SUPFAM" id="SSF54452">
    <property type="entry name" value="MHC antigen-recognition domain"/>
    <property type="match status" value="1"/>
</dbReference>
<keyword evidence="2" id="KW-0732">Signal</keyword>
<comment type="subcellular location">
    <subcellularLocation>
        <location evidence="1">Membrane</location>
    </subcellularLocation>
</comment>
<dbReference type="Gene3D" id="3.30.500.10">
    <property type="entry name" value="MHC class I-like antigen recognition-like"/>
    <property type="match status" value="1"/>
</dbReference>
<dbReference type="PANTHER" id="PTHR16675">
    <property type="entry name" value="MHC CLASS I-RELATED"/>
    <property type="match status" value="1"/>
</dbReference>
<dbReference type="GO" id="GO:0002486">
    <property type="term" value="P:antigen processing and presentation of endogenous peptide antigen via MHC class I via ER pathway, TAP-independent"/>
    <property type="evidence" value="ECO:0007669"/>
    <property type="project" value="TreeGrafter"/>
</dbReference>
<accession>A0A8C0D000</accession>
<keyword evidence="4" id="KW-1015">Disulfide bond</keyword>
<dbReference type="FunFam" id="3.30.500.10:FF:000004">
    <property type="entry name" value="Retinoic acid early-inducible protein 1-beta"/>
    <property type="match status" value="1"/>
</dbReference>
<dbReference type="GO" id="GO:0001916">
    <property type="term" value="P:positive regulation of T cell mediated cytotoxicity"/>
    <property type="evidence" value="ECO:0007669"/>
    <property type="project" value="TreeGrafter"/>
</dbReference>
<evidence type="ECO:0000259" key="7">
    <source>
        <dbReference type="Pfam" id="PF00129"/>
    </source>
</evidence>
<evidence type="ECO:0000256" key="5">
    <source>
        <dbReference type="ARBA" id="ARBA00023180"/>
    </source>
</evidence>
<evidence type="ECO:0000256" key="1">
    <source>
        <dbReference type="ARBA" id="ARBA00004370"/>
    </source>
</evidence>
<dbReference type="InterPro" id="IPR037055">
    <property type="entry name" value="MHC_I-like_Ag-recog_sf"/>
</dbReference>
<evidence type="ECO:0000256" key="6">
    <source>
        <dbReference type="SAM" id="Phobius"/>
    </source>
</evidence>